<sequence>MEVIIERVCGMDVHKDNITACVMTPEGKEIQTFSTKTVFLVKLVDWIKSHGCTHVAMESTGVFWKPIVNLIEAEEIEFLVVNAQHLKAVPGRKTDVKDAEWIAQLLRHGLLKASFIPDRNQRELRELVRYRRSIIEERARQHNRIQKVLEGANIKLGSVVSDIMGVSSKDMLRAIADGEDDPEKLSTFARGTMKKKKDELERALKGYVNPHQRMMLNTILTHIDFLTEQIEKLDQEVAQRVSSYQEDIERLDSIPGIAKRMAEQILAEVGTDVKKQFQTAPQLCSWAALVPGHNESAGNRKSTKSKKGNKYLKSALTEAAHSVGASKNYLGALYRRTLARKGRKRVAIVVAHAILRIAFYLLTRKEMYVDLGADYFDKQKQVSIVRHSVRRLESLGYTVTITEAS</sequence>
<dbReference type="InterPro" id="IPR002525">
    <property type="entry name" value="Transp_IS110-like_N"/>
</dbReference>
<proteinExistence type="predicted"/>
<dbReference type="Pfam" id="PF01548">
    <property type="entry name" value="DEDD_Tnp_IS110"/>
    <property type="match status" value="1"/>
</dbReference>
<dbReference type="NCBIfam" id="NF033542">
    <property type="entry name" value="transpos_IS110"/>
    <property type="match status" value="1"/>
</dbReference>
<protein>
    <submittedName>
        <fullName evidence="3">IS110 family transposase</fullName>
    </submittedName>
</protein>
<evidence type="ECO:0000259" key="1">
    <source>
        <dbReference type="Pfam" id="PF01548"/>
    </source>
</evidence>
<dbReference type="InterPro" id="IPR003346">
    <property type="entry name" value="Transposase_20"/>
</dbReference>
<evidence type="ECO:0000259" key="2">
    <source>
        <dbReference type="Pfam" id="PF02371"/>
    </source>
</evidence>
<dbReference type="PANTHER" id="PTHR33055:SF15">
    <property type="entry name" value="TRANSPOSASE-RELATED"/>
    <property type="match status" value="1"/>
</dbReference>
<evidence type="ECO:0000313" key="4">
    <source>
        <dbReference type="Proteomes" id="UP001523262"/>
    </source>
</evidence>
<dbReference type="InterPro" id="IPR047650">
    <property type="entry name" value="Transpos_IS110"/>
</dbReference>
<name>A0ABT0W7M1_9BACI</name>
<dbReference type="EMBL" id="JAMQCR010000001">
    <property type="protein sequence ID" value="MCM2532311.1"/>
    <property type="molecule type" value="Genomic_DNA"/>
</dbReference>
<reference evidence="3 4" key="1">
    <citation type="submission" date="2022-06" db="EMBL/GenBank/DDBJ databases">
        <authorList>
            <person name="Jeon C.O."/>
        </authorList>
    </citation>
    <scope>NUCLEOTIDE SEQUENCE [LARGE SCALE GENOMIC DNA]</scope>
    <source>
        <strain evidence="3 4">KCTC 13943</strain>
    </source>
</reference>
<keyword evidence="4" id="KW-1185">Reference proteome</keyword>
<feature type="domain" description="Transposase IS110-like N-terminal" evidence="1">
    <location>
        <begin position="9"/>
        <end position="152"/>
    </location>
</feature>
<organism evidence="3 4">
    <name type="scientific">Neobacillus pocheonensis</name>
    <dbReference type="NCBI Taxonomy" id="363869"/>
    <lineage>
        <taxon>Bacteria</taxon>
        <taxon>Bacillati</taxon>
        <taxon>Bacillota</taxon>
        <taxon>Bacilli</taxon>
        <taxon>Bacillales</taxon>
        <taxon>Bacillaceae</taxon>
        <taxon>Neobacillus</taxon>
    </lineage>
</organism>
<accession>A0ABT0W7M1</accession>
<dbReference type="Pfam" id="PF02371">
    <property type="entry name" value="Transposase_20"/>
    <property type="match status" value="1"/>
</dbReference>
<gene>
    <name evidence="3" type="ORF">NDK43_07780</name>
</gene>
<evidence type="ECO:0000313" key="3">
    <source>
        <dbReference type="EMBL" id="MCM2532311.1"/>
    </source>
</evidence>
<feature type="domain" description="Transposase IS116/IS110/IS902 C-terminal" evidence="2">
    <location>
        <begin position="249"/>
        <end position="328"/>
    </location>
</feature>
<dbReference type="Proteomes" id="UP001523262">
    <property type="component" value="Unassembled WGS sequence"/>
</dbReference>
<dbReference type="PANTHER" id="PTHR33055">
    <property type="entry name" value="TRANSPOSASE FOR INSERTION SEQUENCE ELEMENT IS1111A"/>
    <property type="match status" value="1"/>
</dbReference>
<comment type="caution">
    <text evidence="3">The sequence shown here is derived from an EMBL/GenBank/DDBJ whole genome shotgun (WGS) entry which is preliminary data.</text>
</comment>